<name>A0ABR8Z6E5_9MICO</name>
<organism evidence="1 2">
    <name type="scientific">Oceanitalea stevensii</name>
    <dbReference type="NCBI Taxonomy" id="2763072"/>
    <lineage>
        <taxon>Bacteria</taxon>
        <taxon>Bacillati</taxon>
        <taxon>Actinomycetota</taxon>
        <taxon>Actinomycetes</taxon>
        <taxon>Micrococcales</taxon>
        <taxon>Bogoriellaceae</taxon>
        <taxon>Georgenia</taxon>
    </lineage>
</organism>
<comment type="caution">
    <text evidence="1">The sequence shown here is derived from an EMBL/GenBank/DDBJ whole genome shotgun (WGS) entry which is preliminary data.</text>
</comment>
<keyword evidence="2" id="KW-1185">Reference proteome</keyword>
<evidence type="ECO:0000313" key="2">
    <source>
        <dbReference type="Proteomes" id="UP000661894"/>
    </source>
</evidence>
<reference evidence="1 2" key="1">
    <citation type="submission" date="2020-08" db="EMBL/GenBank/DDBJ databases">
        <title>A Genomic Blueprint of the Chicken Gut Microbiome.</title>
        <authorList>
            <person name="Gilroy R."/>
            <person name="Ravi A."/>
            <person name="Getino M."/>
            <person name="Pursley I."/>
            <person name="Horton D.L."/>
            <person name="Alikhan N.-F."/>
            <person name="Baker D."/>
            <person name="Gharbi K."/>
            <person name="Hall N."/>
            <person name="Watson M."/>
            <person name="Adriaenssens E.M."/>
            <person name="Foster-Nyarko E."/>
            <person name="Jarju S."/>
            <person name="Secka A."/>
            <person name="Antonio M."/>
            <person name="Oren A."/>
            <person name="Chaudhuri R."/>
            <person name="La Ragione R.M."/>
            <person name="Hildebrand F."/>
            <person name="Pallen M.J."/>
        </authorList>
    </citation>
    <scope>NUCLEOTIDE SEQUENCE [LARGE SCALE GENOMIC DNA]</scope>
    <source>
        <strain evidence="1 2">Sa1BUA1</strain>
    </source>
</reference>
<dbReference type="RefSeq" id="WP_251840472.1">
    <property type="nucleotide sequence ID" value="NZ_JACSPO010000010.1"/>
</dbReference>
<proteinExistence type="predicted"/>
<protein>
    <submittedName>
        <fullName evidence="1">Uncharacterized protein</fullName>
    </submittedName>
</protein>
<evidence type="ECO:0000313" key="1">
    <source>
        <dbReference type="EMBL" id="MBD8063374.1"/>
    </source>
</evidence>
<dbReference type="Proteomes" id="UP000661894">
    <property type="component" value="Unassembled WGS sequence"/>
</dbReference>
<dbReference type="EMBL" id="JACSPO010000010">
    <property type="protein sequence ID" value="MBD8063374.1"/>
    <property type="molecule type" value="Genomic_DNA"/>
</dbReference>
<sequence>MGTRQDHLIETSVERATSWRDTVAAEYEIQQAALRFIIGEFGDSEEFL</sequence>
<gene>
    <name evidence="1" type="ORF">H9624_13700</name>
</gene>
<accession>A0ABR8Z6E5</accession>